<dbReference type="PANTHER" id="PTHR11614">
    <property type="entry name" value="PHOSPHOLIPASE-RELATED"/>
    <property type="match status" value="1"/>
</dbReference>
<dbReference type="OrthoDB" id="9788260at2"/>
<accession>A0A256F6C8</accession>
<dbReference type="Gene3D" id="3.40.50.1820">
    <property type="entry name" value="alpha/beta hydrolase"/>
    <property type="match status" value="1"/>
</dbReference>
<proteinExistence type="predicted"/>
<name>A0A256F6C8_9HYPH</name>
<comment type="caution">
    <text evidence="3">The sequence shown here is derived from an EMBL/GenBank/DDBJ whole genome shotgun (WGS) entry which is preliminary data.</text>
</comment>
<dbReference type="SUPFAM" id="SSF53474">
    <property type="entry name" value="alpha/beta-Hydrolases"/>
    <property type="match status" value="1"/>
</dbReference>
<evidence type="ECO:0000313" key="3">
    <source>
        <dbReference type="EMBL" id="OYR10343.1"/>
    </source>
</evidence>
<dbReference type="InterPro" id="IPR029058">
    <property type="entry name" value="AB_hydrolase_fold"/>
</dbReference>
<sequence>MPDFLFETDANPIPPGTQSGMLETRDGKSLRYALLKSQTKPSRGTIILLQGRNEFIEKYFETMSELSDRGFTVATLDWRGQGGSHRLLKDRLRGYVGRFSDYTNDLDQFLTDVVLPDCPPPFYVFAHSAGALIAYSSMPKLASRITRMVLCAPLMGLGGSQSSDDKMRRITTGLRWFGFGRLYAAAGRKMIDRPFANNPLTSDPARFTRNMEVVRSNPDLALGGPTVRWLAGALETASLIRRPDFYQGPAIPVLIIAAGADQVVSTPAIERFAASTRNISLVVIDGGRHELLQEADFYREQVLAAFDAFIPGTSEIEAQPETTEPANPDQT</sequence>
<dbReference type="AlphaFoldDB" id="A0A256F6C8"/>
<organism evidence="3 4">
    <name type="scientific">Brucella grignonensis</name>
    <dbReference type="NCBI Taxonomy" id="94627"/>
    <lineage>
        <taxon>Bacteria</taxon>
        <taxon>Pseudomonadati</taxon>
        <taxon>Pseudomonadota</taxon>
        <taxon>Alphaproteobacteria</taxon>
        <taxon>Hyphomicrobiales</taxon>
        <taxon>Brucellaceae</taxon>
        <taxon>Brucella/Ochrobactrum group</taxon>
        <taxon>Brucella</taxon>
    </lineage>
</organism>
<dbReference type="Proteomes" id="UP000216478">
    <property type="component" value="Unassembled WGS sequence"/>
</dbReference>
<evidence type="ECO:0000259" key="2">
    <source>
        <dbReference type="Pfam" id="PF12146"/>
    </source>
</evidence>
<reference evidence="3 4" key="1">
    <citation type="submission" date="2017-07" db="EMBL/GenBank/DDBJ databases">
        <title>Phylogenetic study on the rhizospheric bacterium Ochrobactrum sp. A44.</title>
        <authorList>
            <person name="Krzyzanowska D.M."/>
            <person name="Ossowicki A."/>
            <person name="Rajewska M."/>
            <person name="Maciag T."/>
            <person name="Kaczynski Z."/>
            <person name="Czerwicka M."/>
            <person name="Jafra S."/>
        </authorList>
    </citation>
    <scope>NUCLEOTIDE SEQUENCE [LARGE SCALE GENOMIC DNA]</scope>
    <source>
        <strain evidence="3 4">OgA9a</strain>
    </source>
</reference>
<gene>
    <name evidence="3" type="ORF">CEV33_1804</name>
</gene>
<evidence type="ECO:0000256" key="1">
    <source>
        <dbReference type="SAM" id="MobiDB-lite"/>
    </source>
</evidence>
<keyword evidence="3" id="KW-0378">Hydrolase</keyword>
<dbReference type="Pfam" id="PF12146">
    <property type="entry name" value="Hydrolase_4"/>
    <property type="match status" value="1"/>
</dbReference>
<feature type="region of interest" description="Disordered" evidence="1">
    <location>
        <begin position="1"/>
        <end position="21"/>
    </location>
</feature>
<feature type="domain" description="Serine aminopeptidase S33" evidence="2">
    <location>
        <begin position="41"/>
        <end position="296"/>
    </location>
</feature>
<dbReference type="InterPro" id="IPR022742">
    <property type="entry name" value="Hydrolase_4"/>
</dbReference>
<protein>
    <submittedName>
        <fullName evidence="3">Alpha/beta hydrolase fold family protein</fullName>
    </submittedName>
</protein>
<dbReference type="GO" id="GO:0016787">
    <property type="term" value="F:hydrolase activity"/>
    <property type="evidence" value="ECO:0007669"/>
    <property type="project" value="UniProtKB-KW"/>
</dbReference>
<dbReference type="InterPro" id="IPR051044">
    <property type="entry name" value="MAG_DAG_Lipase"/>
</dbReference>
<evidence type="ECO:0000313" key="4">
    <source>
        <dbReference type="Proteomes" id="UP000216478"/>
    </source>
</evidence>
<keyword evidence="4" id="KW-1185">Reference proteome</keyword>
<dbReference type="RefSeq" id="WP_094541107.1">
    <property type="nucleotide sequence ID" value="NZ_JBHEER010000018.1"/>
</dbReference>
<dbReference type="EMBL" id="NNRL01000163">
    <property type="protein sequence ID" value="OYR10343.1"/>
    <property type="molecule type" value="Genomic_DNA"/>
</dbReference>